<evidence type="ECO:0000256" key="11">
    <source>
        <dbReference type="SAM" id="Coils"/>
    </source>
</evidence>
<dbReference type="InterPro" id="IPR001789">
    <property type="entry name" value="Sig_transdc_resp-reg_receiver"/>
</dbReference>
<dbReference type="InterPro" id="IPR018060">
    <property type="entry name" value="HTH_AraC"/>
</dbReference>
<comment type="function">
    <text evidence="9">May play the central regulatory role in sporulation. It may be an element of the effector pathway responsible for the activation of sporulation genes in response to nutritional stress. Spo0A may act in concert with spo0H (a sigma factor) to control the expression of some genes that are critical to the sporulation process.</text>
</comment>
<evidence type="ECO:0000259" key="13">
    <source>
        <dbReference type="PROSITE" id="PS50110"/>
    </source>
</evidence>
<feature type="domain" description="HTH araC/xylS-type" evidence="12">
    <location>
        <begin position="292"/>
        <end position="390"/>
    </location>
</feature>
<keyword evidence="5" id="KW-0902">Two-component regulatory system</keyword>
<evidence type="ECO:0000259" key="12">
    <source>
        <dbReference type="PROSITE" id="PS01124"/>
    </source>
</evidence>
<dbReference type="PROSITE" id="PS50110">
    <property type="entry name" value="RESPONSE_REGULATORY"/>
    <property type="match status" value="1"/>
</dbReference>
<evidence type="ECO:0000256" key="3">
    <source>
        <dbReference type="ARBA" id="ARBA00022490"/>
    </source>
</evidence>
<keyword evidence="11" id="KW-0175">Coiled coil</keyword>
<dbReference type="InterPro" id="IPR051552">
    <property type="entry name" value="HptR"/>
</dbReference>
<evidence type="ECO:0000313" key="14">
    <source>
        <dbReference type="EMBL" id="MBL4934496.1"/>
    </source>
</evidence>
<feature type="domain" description="Response regulatory" evidence="13">
    <location>
        <begin position="3"/>
        <end position="120"/>
    </location>
</feature>
<dbReference type="Gene3D" id="1.10.10.60">
    <property type="entry name" value="Homeodomain-like"/>
    <property type="match status" value="2"/>
</dbReference>
<evidence type="ECO:0000256" key="8">
    <source>
        <dbReference type="ARBA" id="ARBA00023163"/>
    </source>
</evidence>
<evidence type="ECO:0000256" key="2">
    <source>
        <dbReference type="ARBA" id="ARBA00018672"/>
    </source>
</evidence>
<dbReference type="Pfam" id="PF00072">
    <property type="entry name" value="Response_reg"/>
    <property type="match status" value="1"/>
</dbReference>
<dbReference type="PRINTS" id="PR00032">
    <property type="entry name" value="HTHARAC"/>
</dbReference>
<dbReference type="InterPro" id="IPR009057">
    <property type="entry name" value="Homeodomain-like_sf"/>
</dbReference>
<dbReference type="SMART" id="SM00342">
    <property type="entry name" value="HTH_ARAC"/>
    <property type="match status" value="1"/>
</dbReference>
<evidence type="ECO:0000256" key="9">
    <source>
        <dbReference type="ARBA" id="ARBA00024867"/>
    </source>
</evidence>
<protein>
    <recommendedName>
        <fullName evidence="2">Stage 0 sporulation protein A homolog</fullName>
    </recommendedName>
</protein>
<dbReference type="InterPro" id="IPR018062">
    <property type="entry name" value="HTH_AraC-typ_CS"/>
</dbReference>
<dbReference type="SUPFAM" id="SSF52172">
    <property type="entry name" value="CheY-like"/>
    <property type="match status" value="1"/>
</dbReference>
<dbReference type="RefSeq" id="WP_202747129.1">
    <property type="nucleotide sequence ID" value="NZ_JAESWC010000001.1"/>
</dbReference>
<dbReference type="InterPro" id="IPR011006">
    <property type="entry name" value="CheY-like_superfamily"/>
</dbReference>
<dbReference type="PANTHER" id="PTHR42713:SF3">
    <property type="entry name" value="TRANSCRIPTIONAL REGULATORY PROTEIN HPTR"/>
    <property type="match status" value="1"/>
</dbReference>
<evidence type="ECO:0000256" key="1">
    <source>
        <dbReference type="ARBA" id="ARBA00004496"/>
    </source>
</evidence>
<dbReference type="Proteomes" id="UP000632377">
    <property type="component" value="Unassembled WGS sequence"/>
</dbReference>
<name>A0ABS1T5G5_9CLOT</name>
<sequence>MYNLVIADDEKNIREGLSRFVDWAELGFNVVMKCEDGDEVIDYINAMSVDVVLCDIRMSRKSGLDVAKYIFENSLNIKVILMSGYQEFEYAKKALEYNVVSYIVKPIELEEIKNKFTKVKNDLDRVKDINEKLQQEKQKAAEPQKIILKKEGAIYKDVYELLEETRVEAENNKSAQHDYKALIEQQSHLIEYFLEFNKTCIYNTFKDISSKIVNMPFNSGLKFLDNTLVLLLNRISTSYVGLTIKNDLKDEMKNINKAVSYKDALQSFEKWIDSAVNAIEENNSSNTELIIKRANKYIEENYMDDLTLEKVAEVVFLSPVYLSKVYKKKMGINFIDYVTKTRIERSKELLSNKNLKVYEISNLVGYKNLKYFYKIFKNYTGYTPNTYREMLMKRRSTNYKEDK</sequence>
<dbReference type="EMBL" id="JAESWC010000001">
    <property type="protein sequence ID" value="MBL4934496.1"/>
    <property type="molecule type" value="Genomic_DNA"/>
</dbReference>
<keyword evidence="6" id="KW-0805">Transcription regulation</keyword>
<keyword evidence="8" id="KW-0804">Transcription</keyword>
<feature type="modified residue" description="4-aspartylphosphate" evidence="10">
    <location>
        <position position="55"/>
    </location>
</feature>
<keyword evidence="7" id="KW-0238">DNA-binding</keyword>
<gene>
    <name evidence="14" type="ORF">JK636_01840</name>
</gene>
<organism evidence="14 15">
    <name type="scientific">Clostridium rhizosphaerae</name>
    <dbReference type="NCBI Taxonomy" id="2803861"/>
    <lineage>
        <taxon>Bacteria</taxon>
        <taxon>Bacillati</taxon>
        <taxon>Bacillota</taxon>
        <taxon>Clostridia</taxon>
        <taxon>Eubacteriales</taxon>
        <taxon>Clostridiaceae</taxon>
        <taxon>Clostridium</taxon>
    </lineage>
</organism>
<comment type="subcellular location">
    <subcellularLocation>
        <location evidence="1">Cytoplasm</location>
    </subcellularLocation>
</comment>
<dbReference type="Pfam" id="PF12833">
    <property type="entry name" value="HTH_18"/>
    <property type="match status" value="1"/>
</dbReference>
<feature type="coiled-coil region" evidence="11">
    <location>
        <begin position="109"/>
        <end position="139"/>
    </location>
</feature>
<evidence type="ECO:0000313" key="15">
    <source>
        <dbReference type="Proteomes" id="UP000632377"/>
    </source>
</evidence>
<dbReference type="Gene3D" id="3.40.50.2300">
    <property type="match status" value="1"/>
</dbReference>
<dbReference type="PANTHER" id="PTHR42713">
    <property type="entry name" value="HISTIDINE KINASE-RELATED"/>
    <property type="match status" value="1"/>
</dbReference>
<evidence type="ECO:0000256" key="10">
    <source>
        <dbReference type="PROSITE-ProRule" id="PRU00169"/>
    </source>
</evidence>
<dbReference type="InterPro" id="IPR020449">
    <property type="entry name" value="Tscrpt_reg_AraC-type_HTH"/>
</dbReference>
<keyword evidence="3" id="KW-0963">Cytoplasm</keyword>
<keyword evidence="15" id="KW-1185">Reference proteome</keyword>
<reference evidence="14 15" key="1">
    <citation type="submission" date="2021-01" db="EMBL/GenBank/DDBJ databases">
        <title>Genome public.</title>
        <authorList>
            <person name="Liu C."/>
            <person name="Sun Q."/>
        </authorList>
    </citation>
    <scope>NUCLEOTIDE SEQUENCE [LARGE SCALE GENOMIC DNA]</scope>
    <source>
        <strain evidence="14 15">YIM B02515</strain>
    </source>
</reference>
<accession>A0ABS1T5G5</accession>
<evidence type="ECO:0000256" key="6">
    <source>
        <dbReference type="ARBA" id="ARBA00023015"/>
    </source>
</evidence>
<evidence type="ECO:0000256" key="4">
    <source>
        <dbReference type="ARBA" id="ARBA00022553"/>
    </source>
</evidence>
<proteinExistence type="predicted"/>
<dbReference type="PROSITE" id="PS01124">
    <property type="entry name" value="HTH_ARAC_FAMILY_2"/>
    <property type="match status" value="1"/>
</dbReference>
<dbReference type="CDD" id="cd17536">
    <property type="entry name" value="REC_YesN-like"/>
    <property type="match status" value="1"/>
</dbReference>
<keyword evidence="4 10" id="KW-0597">Phosphoprotein</keyword>
<comment type="caution">
    <text evidence="14">The sequence shown here is derived from an EMBL/GenBank/DDBJ whole genome shotgun (WGS) entry which is preliminary data.</text>
</comment>
<evidence type="ECO:0000256" key="7">
    <source>
        <dbReference type="ARBA" id="ARBA00023125"/>
    </source>
</evidence>
<dbReference type="SUPFAM" id="SSF46689">
    <property type="entry name" value="Homeodomain-like"/>
    <property type="match status" value="2"/>
</dbReference>
<evidence type="ECO:0000256" key="5">
    <source>
        <dbReference type="ARBA" id="ARBA00023012"/>
    </source>
</evidence>
<dbReference type="SMART" id="SM00448">
    <property type="entry name" value="REC"/>
    <property type="match status" value="1"/>
</dbReference>
<dbReference type="PROSITE" id="PS00041">
    <property type="entry name" value="HTH_ARAC_FAMILY_1"/>
    <property type="match status" value="1"/>
</dbReference>